<dbReference type="RefSeq" id="WP_145027354.1">
    <property type="nucleotide sequence ID" value="NZ_CP036271.1"/>
</dbReference>
<protein>
    <recommendedName>
        <fullName evidence="3">META domain protein</fullName>
    </recommendedName>
</protein>
<proteinExistence type="predicted"/>
<organism evidence="1 2">
    <name type="scientific">Caulifigura coniformis</name>
    <dbReference type="NCBI Taxonomy" id="2527983"/>
    <lineage>
        <taxon>Bacteria</taxon>
        <taxon>Pseudomonadati</taxon>
        <taxon>Planctomycetota</taxon>
        <taxon>Planctomycetia</taxon>
        <taxon>Planctomycetales</taxon>
        <taxon>Planctomycetaceae</taxon>
        <taxon>Caulifigura</taxon>
    </lineage>
</organism>
<reference evidence="1 2" key="1">
    <citation type="submission" date="2019-02" db="EMBL/GenBank/DDBJ databases">
        <title>Deep-cultivation of Planctomycetes and their phenomic and genomic characterization uncovers novel biology.</title>
        <authorList>
            <person name="Wiegand S."/>
            <person name="Jogler M."/>
            <person name="Boedeker C."/>
            <person name="Pinto D."/>
            <person name="Vollmers J."/>
            <person name="Rivas-Marin E."/>
            <person name="Kohn T."/>
            <person name="Peeters S.H."/>
            <person name="Heuer A."/>
            <person name="Rast P."/>
            <person name="Oberbeckmann S."/>
            <person name="Bunk B."/>
            <person name="Jeske O."/>
            <person name="Meyerdierks A."/>
            <person name="Storesund J.E."/>
            <person name="Kallscheuer N."/>
            <person name="Luecker S."/>
            <person name="Lage O.M."/>
            <person name="Pohl T."/>
            <person name="Merkel B.J."/>
            <person name="Hornburger P."/>
            <person name="Mueller R.-W."/>
            <person name="Bruemmer F."/>
            <person name="Labrenz M."/>
            <person name="Spormann A.M."/>
            <person name="Op den Camp H."/>
            <person name="Overmann J."/>
            <person name="Amann R."/>
            <person name="Jetten M.S.M."/>
            <person name="Mascher T."/>
            <person name="Medema M.H."/>
            <person name="Devos D.P."/>
            <person name="Kaster A.-K."/>
            <person name="Ovreas L."/>
            <person name="Rohde M."/>
            <person name="Galperin M.Y."/>
            <person name="Jogler C."/>
        </authorList>
    </citation>
    <scope>NUCLEOTIDE SEQUENCE [LARGE SCALE GENOMIC DNA]</scope>
    <source>
        <strain evidence="1 2">Pan44</strain>
    </source>
</reference>
<dbReference type="KEGG" id="ccos:Pan44_07540"/>
<gene>
    <name evidence="1" type="ORF">Pan44_07540</name>
</gene>
<dbReference type="InParanoid" id="A0A517S9F7"/>
<evidence type="ECO:0000313" key="2">
    <source>
        <dbReference type="Proteomes" id="UP000315700"/>
    </source>
</evidence>
<sequence>MADEPQEPKPERDWPRGDARFVGKWEVSFYDQESRLNRTLVLVLKSNGLGETYGKVRRGGDFAWEVRGKVFRQGSPTTSRIVNDAIASVQRQFPTDYIQVNIVSVDADEIEMSTESGSRIVFKRIPE</sequence>
<accession>A0A517S9F7</accession>
<dbReference type="Proteomes" id="UP000315700">
    <property type="component" value="Chromosome"/>
</dbReference>
<evidence type="ECO:0000313" key="1">
    <source>
        <dbReference type="EMBL" id="QDT52742.1"/>
    </source>
</evidence>
<evidence type="ECO:0008006" key="3">
    <source>
        <dbReference type="Google" id="ProtNLM"/>
    </source>
</evidence>
<name>A0A517S9F7_9PLAN</name>
<dbReference type="EMBL" id="CP036271">
    <property type="protein sequence ID" value="QDT52742.1"/>
    <property type="molecule type" value="Genomic_DNA"/>
</dbReference>
<dbReference type="AlphaFoldDB" id="A0A517S9F7"/>
<keyword evidence="2" id="KW-1185">Reference proteome</keyword>